<reference evidence="2 3" key="1">
    <citation type="submission" date="2014-02" db="EMBL/GenBank/DDBJ databases">
        <title>Expanding our view of genomic diversity in Candidatus Accumulibacter clades.</title>
        <authorList>
            <person name="Skennerton C.T."/>
            <person name="Barr J.J."/>
            <person name="Slater F.R."/>
            <person name="Bond P.L."/>
            <person name="Tyson G.W."/>
        </authorList>
    </citation>
    <scope>NUCLEOTIDE SEQUENCE [LARGE SCALE GENOMIC DNA]</scope>
    <source>
        <strain evidence="3">BA-91</strain>
    </source>
</reference>
<accession>A0A080M7T1</accession>
<proteinExistence type="predicted"/>
<evidence type="ECO:0000256" key="1">
    <source>
        <dbReference type="SAM" id="MobiDB-lite"/>
    </source>
</evidence>
<dbReference type="EMBL" id="JDVG02000274">
    <property type="protein sequence ID" value="KFB73159.1"/>
    <property type="molecule type" value="Genomic_DNA"/>
</dbReference>
<evidence type="ECO:0000313" key="3">
    <source>
        <dbReference type="Proteomes" id="UP000020077"/>
    </source>
</evidence>
<comment type="caution">
    <text evidence="2">The sequence shown here is derived from an EMBL/GenBank/DDBJ whole genome shotgun (WGS) entry which is preliminary data.</text>
</comment>
<protein>
    <submittedName>
        <fullName evidence="2">Uncharacterized protein</fullName>
    </submittedName>
</protein>
<dbReference type="Proteomes" id="UP000020077">
    <property type="component" value="Unassembled WGS sequence"/>
</dbReference>
<feature type="region of interest" description="Disordered" evidence="1">
    <location>
        <begin position="1"/>
        <end position="27"/>
    </location>
</feature>
<sequence length="91" mass="9437">MALAGQHRGQVAEHPEPLLEGVGHAGPQTEGHLPLHPFVIGLAAAVQQGDEIEGTGDARRIDVALAAQLARRQLGGLDPLNGLCVIALQKV</sequence>
<name>A0A080M7T1_9PROT</name>
<dbReference type="AlphaFoldDB" id="A0A080M7T1"/>
<organism evidence="2 3">
    <name type="scientific">Candidatus Accumulibacter phosphatis</name>
    <dbReference type="NCBI Taxonomy" id="327160"/>
    <lineage>
        <taxon>Bacteria</taxon>
        <taxon>Pseudomonadati</taxon>
        <taxon>Pseudomonadota</taxon>
        <taxon>Betaproteobacteria</taxon>
        <taxon>Candidatus Accumulibacter</taxon>
    </lineage>
</organism>
<evidence type="ECO:0000313" key="2">
    <source>
        <dbReference type="EMBL" id="KFB73159.1"/>
    </source>
</evidence>
<gene>
    <name evidence="2" type="ORF">AW09_001588</name>
</gene>